<keyword evidence="9 11" id="KW-0665">Pyrimidine biosynthesis</keyword>
<keyword evidence="6 11" id="KW-0547">Nucleotide-binding</keyword>
<dbReference type="InterPro" id="IPR015963">
    <property type="entry name" value="Uridylate_kinase_bac"/>
</dbReference>
<comment type="function">
    <text evidence="11">Catalyzes the reversible phosphorylation of UMP to UDP.</text>
</comment>
<evidence type="ECO:0000256" key="7">
    <source>
        <dbReference type="ARBA" id="ARBA00022777"/>
    </source>
</evidence>
<dbReference type="InterPro" id="IPR001048">
    <property type="entry name" value="Asp/Glu/Uridylate_kinase"/>
</dbReference>
<dbReference type="Proteomes" id="UP001059824">
    <property type="component" value="Chromosome"/>
</dbReference>
<evidence type="ECO:0000256" key="9">
    <source>
        <dbReference type="ARBA" id="ARBA00022975"/>
    </source>
</evidence>
<keyword evidence="4 11" id="KW-0963">Cytoplasm</keyword>
<comment type="subunit">
    <text evidence="11">Homohexamer.</text>
</comment>
<feature type="domain" description="Aspartate/glutamate/uridylate kinase" evidence="12">
    <location>
        <begin position="3"/>
        <end position="211"/>
    </location>
</feature>
<feature type="binding site" evidence="11">
    <location>
        <begin position="131"/>
        <end position="138"/>
    </location>
    <ligand>
        <name>UMP</name>
        <dbReference type="ChEBI" id="CHEBI:57865"/>
    </ligand>
</feature>
<evidence type="ECO:0000313" key="14">
    <source>
        <dbReference type="Proteomes" id="UP001059824"/>
    </source>
</evidence>
<dbReference type="GO" id="GO:0005524">
    <property type="term" value="F:ATP binding"/>
    <property type="evidence" value="ECO:0007669"/>
    <property type="project" value="UniProtKB-KW"/>
</dbReference>
<keyword evidence="14" id="KW-1185">Reference proteome</keyword>
<dbReference type="CDD" id="cd04254">
    <property type="entry name" value="AAK_UMPK-PyrH-Ec"/>
    <property type="match status" value="1"/>
</dbReference>
<reference evidence="13" key="1">
    <citation type="journal article" date="2021" name="Nat. Microbiol.">
        <title>Cocultivation of an ultrasmall environmental parasitic bacterium with lytic ability against bacteria associated with wastewater foams.</title>
        <authorList>
            <person name="Batinovic S."/>
            <person name="Rose J.J.A."/>
            <person name="Ratcliffe J."/>
            <person name="Seviour R.J."/>
            <person name="Petrovski S."/>
        </authorList>
    </citation>
    <scope>NUCLEOTIDE SEQUENCE</scope>
    <source>
        <strain evidence="13">JR1</strain>
    </source>
</reference>
<dbReference type="GO" id="GO:0044210">
    <property type="term" value="P:'de novo' CTP biosynthetic process"/>
    <property type="evidence" value="ECO:0007669"/>
    <property type="project" value="UniProtKB-UniRule"/>
</dbReference>
<comment type="subcellular location">
    <subcellularLocation>
        <location evidence="1 11">Cytoplasm</location>
    </subcellularLocation>
</comment>
<evidence type="ECO:0000256" key="3">
    <source>
        <dbReference type="ARBA" id="ARBA00007614"/>
    </source>
</evidence>
<evidence type="ECO:0000256" key="11">
    <source>
        <dbReference type="HAMAP-Rule" id="MF_01220"/>
    </source>
</evidence>
<protein>
    <recommendedName>
        <fullName evidence="11">Uridylate kinase</fullName>
        <shortName evidence="11">UK</shortName>
        <ecNumber evidence="11">2.7.4.22</ecNumber>
    </recommendedName>
    <alternativeName>
        <fullName evidence="11">Uridine monophosphate kinase</fullName>
        <shortName evidence="11">UMP kinase</shortName>
        <shortName evidence="11">UMPK</shortName>
    </alternativeName>
</protein>
<comment type="pathway">
    <text evidence="2 11">Pyrimidine metabolism; CTP biosynthesis via de novo pathway; UDP from UMP (UMPK route): step 1/1.</text>
</comment>
<dbReference type="GO" id="GO:0006225">
    <property type="term" value="P:UDP biosynthetic process"/>
    <property type="evidence" value="ECO:0007669"/>
    <property type="project" value="TreeGrafter"/>
</dbReference>
<evidence type="ECO:0000256" key="2">
    <source>
        <dbReference type="ARBA" id="ARBA00004791"/>
    </source>
</evidence>
<feature type="binding site" evidence="11">
    <location>
        <position position="167"/>
    </location>
    <ligand>
        <name>ATP</name>
        <dbReference type="ChEBI" id="CHEBI:30616"/>
    </ligand>
</feature>
<dbReference type="AlphaFoldDB" id="A0A857MKN6"/>
<evidence type="ECO:0000256" key="4">
    <source>
        <dbReference type="ARBA" id="ARBA00022490"/>
    </source>
</evidence>
<dbReference type="UniPathway" id="UPA00159">
    <property type="reaction ID" value="UER00275"/>
</dbReference>
<feature type="binding site" evidence="11">
    <location>
        <position position="55"/>
    </location>
    <ligand>
        <name>ATP</name>
        <dbReference type="ChEBI" id="CHEBI:30616"/>
    </ligand>
</feature>
<dbReference type="EMBL" id="CP045921">
    <property type="protein sequence ID" value="QHN42698.1"/>
    <property type="molecule type" value="Genomic_DNA"/>
</dbReference>
<dbReference type="PANTHER" id="PTHR42833:SF4">
    <property type="entry name" value="URIDYLATE KINASE PUMPKIN, CHLOROPLASTIC"/>
    <property type="match status" value="1"/>
</dbReference>
<dbReference type="InterPro" id="IPR011817">
    <property type="entry name" value="Uridylate_kinase"/>
</dbReference>
<evidence type="ECO:0000256" key="10">
    <source>
        <dbReference type="ARBA" id="ARBA00047767"/>
    </source>
</evidence>
<evidence type="ECO:0000256" key="5">
    <source>
        <dbReference type="ARBA" id="ARBA00022679"/>
    </source>
</evidence>
<organism evidence="13 14">
    <name type="scientific">Candidatus Mycosynbacter amalyticus</name>
    <dbReference type="NCBI Taxonomy" id="2665156"/>
    <lineage>
        <taxon>Bacteria</taxon>
        <taxon>Candidatus Saccharimonadota</taxon>
        <taxon>Candidatus Saccharimonadota incertae sedis</taxon>
        <taxon>Candidatus Mycosynbacter</taxon>
    </lineage>
</organism>
<comment type="catalytic activity">
    <reaction evidence="10 11">
        <text>UMP + ATP = UDP + ADP</text>
        <dbReference type="Rhea" id="RHEA:24400"/>
        <dbReference type="ChEBI" id="CHEBI:30616"/>
        <dbReference type="ChEBI" id="CHEBI:57865"/>
        <dbReference type="ChEBI" id="CHEBI:58223"/>
        <dbReference type="ChEBI" id="CHEBI:456216"/>
        <dbReference type="EC" id="2.7.4.22"/>
    </reaction>
</comment>
<comment type="activity regulation">
    <text evidence="11">Inhibited by UTP.</text>
</comment>
<dbReference type="PANTHER" id="PTHR42833">
    <property type="entry name" value="URIDYLATE KINASE"/>
    <property type="match status" value="1"/>
</dbReference>
<dbReference type="GO" id="GO:0033862">
    <property type="term" value="F:UMP kinase activity"/>
    <property type="evidence" value="ECO:0007669"/>
    <property type="project" value="UniProtKB-EC"/>
</dbReference>
<keyword evidence="8 11" id="KW-0067">ATP-binding</keyword>
<sequence>MYKRVLVKLSGEQLQGRFESGFDAERAAWIAKEINKITDHDTQVVVMIGGGNYARGAQLAGGGVQRVSADNIGMLATMMNAIALADVFEASGVPARALTNIKADQVVDQFTHRRALSHLSKGRVVVVAGGIGRPYLTTDTAAVSLALELECDLIIKATKVDGVYDADPVSYGDATKYDKLTLQEAVERPDVRVMDKAAIALAADHKQAILVCKLLTEGNLAAAAAGEPVGTVISVS</sequence>
<feature type="binding site" evidence="11">
    <location>
        <begin position="8"/>
        <end position="11"/>
    </location>
    <ligand>
        <name>ATP</name>
        <dbReference type="ChEBI" id="CHEBI:30616"/>
    </ligand>
</feature>
<evidence type="ECO:0000313" key="13">
    <source>
        <dbReference type="EMBL" id="QHN42698.1"/>
    </source>
</evidence>
<gene>
    <name evidence="11 13" type="primary">pyrH</name>
    <name evidence="13" type="ORF">GII36_02410</name>
</gene>
<feature type="binding site" evidence="11">
    <location>
        <position position="51"/>
    </location>
    <ligand>
        <name>ATP</name>
        <dbReference type="ChEBI" id="CHEBI:30616"/>
    </ligand>
</feature>
<feature type="binding site" evidence="11">
    <location>
        <position position="50"/>
    </location>
    <ligand>
        <name>UMP</name>
        <dbReference type="ChEBI" id="CHEBI:57865"/>
    </ligand>
</feature>
<evidence type="ECO:0000256" key="6">
    <source>
        <dbReference type="ARBA" id="ARBA00022741"/>
    </source>
</evidence>
<feature type="binding site" evidence="11">
    <location>
        <position position="70"/>
    </location>
    <ligand>
        <name>UMP</name>
        <dbReference type="ChEBI" id="CHEBI:57865"/>
    </ligand>
</feature>
<dbReference type="KEGG" id="mama:GII36_02410"/>
<evidence type="ECO:0000256" key="1">
    <source>
        <dbReference type="ARBA" id="ARBA00004496"/>
    </source>
</evidence>
<keyword evidence="5 11" id="KW-0808">Transferase</keyword>
<dbReference type="InterPro" id="IPR036393">
    <property type="entry name" value="AceGlu_kinase-like_sf"/>
</dbReference>
<evidence type="ECO:0000259" key="12">
    <source>
        <dbReference type="Pfam" id="PF00696"/>
    </source>
</evidence>
<dbReference type="SUPFAM" id="SSF53633">
    <property type="entry name" value="Carbamate kinase-like"/>
    <property type="match status" value="1"/>
</dbReference>
<feature type="binding site" evidence="11">
    <location>
        <position position="164"/>
    </location>
    <ligand>
        <name>ATP</name>
        <dbReference type="ChEBI" id="CHEBI:30616"/>
    </ligand>
</feature>
<accession>A0A857MKN6</accession>
<dbReference type="HAMAP" id="MF_01220_B">
    <property type="entry name" value="PyrH_B"/>
    <property type="match status" value="1"/>
</dbReference>
<dbReference type="GO" id="GO:0005737">
    <property type="term" value="C:cytoplasm"/>
    <property type="evidence" value="ECO:0007669"/>
    <property type="project" value="UniProtKB-SubCell"/>
</dbReference>
<keyword evidence="7 11" id="KW-0418">Kinase</keyword>
<dbReference type="FunFam" id="3.40.1160.10:FF:000001">
    <property type="entry name" value="Uridylate kinase"/>
    <property type="match status" value="1"/>
</dbReference>
<dbReference type="Gene3D" id="3.40.1160.10">
    <property type="entry name" value="Acetylglutamate kinase-like"/>
    <property type="match status" value="1"/>
</dbReference>
<comment type="similarity">
    <text evidence="3 11">Belongs to the UMP kinase family.</text>
</comment>
<dbReference type="PIRSF" id="PIRSF005650">
    <property type="entry name" value="Uridylate_kin"/>
    <property type="match status" value="1"/>
</dbReference>
<evidence type="ECO:0000256" key="8">
    <source>
        <dbReference type="ARBA" id="ARBA00022840"/>
    </source>
</evidence>
<feature type="binding site" evidence="11">
    <location>
        <position position="158"/>
    </location>
    <ligand>
        <name>ATP</name>
        <dbReference type="ChEBI" id="CHEBI:30616"/>
    </ligand>
</feature>
<dbReference type="Pfam" id="PF00696">
    <property type="entry name" value="AA_kinase"/>
    <property type="match status" value="1"/>
</dbReference>
<proteinExistence type="inferred from homology"/>
<dbReference type="EC" id="2.7.4.22" evidence="11"/>
<dbReference type="RefSeq" id="WP_260764192.1">
    <property type="nucleotide sequence ID" value="NZ_CP045921.1"/>
</dbReference>
<comment type="caution">
    <text evidence="11">Lacks conserved residue(s) required for the propagation of feature annotation.</text>
</comment>
<name>A0A857MKN6_9BACT</name>
<dbReference type="NCBIfam" id="TIGR02075">
    <property type="entry name" value="pyrH_bact"/>
    <property type="match status" value="1"/>
</dbReference>